<evidence type="ECO:0000256" key="2">
    <source>
        <dbReference type="ARBA" id="ARBA00022598"/>
    </source>
</evidence>
<dbReference type="GO" id="GO:0031956">
    <property type="term" value="F:medium-chain fatty acid-CoA ligase activity"/>
    <property type="evidence" value="ECO:0007669"/>
    <property type="project" value="TreeGrafter"/>
</dbReference>
<dbReference type="PANTHER" id="PTHR43201:SF5">
    <property type="entry name" value="MEDIUM-CHAIN ACYL-COA LIGASE ACSF2, MITOCHONDRIAL"/>
    <property type="match status" value="1"/>
</dbReference>
<comment type="caution">
    <text evidence="4">The sequence shown here is derived from an EMBL/GenBank/DDBJ whole genome shotgun (WGS) entry which is preliminary data.</text>
</comment>
<evidence type="ECO:0000313" key="5">
    <source>
        <dbReference type="Proteomes" id="UP000177232"/>
    </source>
</evidence>
<reference evidence="4 5" key="1">
    <citation type="journal article" date="2016" name="Nat. Commun.">
        <title>Thousands of microbial genomes shed light on interconnected biogeochemical processes in an aquifer system.</title>
        <authorList>
            <person name="Anantharaman K."/>
            <person name="Brown C.T."/>
            <person name="Hug L.A."/>
            <person name="Sharon I."/>
            <person name="Castelle C.J."/>
            <person name="Probst A.J."/>
            <person name="Thomas B.C."/>
            <person name="Singh A."/>
            <person name="Wilkins M.J."/>
            <person name="Karaoz U."/>
            <person name="Brodie E.L."/>
            <person name="Williams K.H."/>
            <person name="Hubbard S.S."/>
            <person name="Banfield J.F."/>
        </authorList>
    </citation>
    <scope>NUCLEOTIDE SEQUENCE [LARGE SCALE GENOMIC DNA]</scope>
</reference>
<sequence length="693" mass="76924">MKNLYEHVDALANADPARPAILVCDITGAITEEISRSELLTRVCEAVAYLQSTGMRVGDRVALEFGNCADLLILSWAAWSMGVVTVPLDLKRDTNELRDYKIKASGAKLLISQKEFLKTDSTSGEISWMPNLSHEALILFTSGTTARPKGADLTLENLVANAEGIMEWLHMGEDDRFLVQLPLHHINSTTFCLASLLAGASIALPPAYSNSHFWEQAAGSGATLTSVVPSIIFDQLARHAEFDAVKNRLKLRRIQLGSAPVVVSDTLEFMQKFSVPLYQGYGQTETALRVTGVPMDLSKEQHEKAVSENSIGTPMPWAHVEIADAGGRILGEKQEGELIVKGPAVMRGYVGGEPAFRDGYFLTGDIGYWKELMERRFFFLKGRAKELIIKGGVNISPVAVENALKRLSIDIEQAYVIGVYDVRYGEEVGTVIVWKDGIDLECALRRLKLVLLSEHDVLSAYETPKYLTAVRAEDLPMTSTGKVQRTILKRNLADKMGSLYELFRSEEYRFIVISPQSPLTEQSRILYNHCWQPLVKNAREYKKYLDDYLTLGAVDKNGALAGQISFSYNDDVFCCVSICSASFKPKLVPEIKDIPNQEFVQQYLLTGHDPVMNFHRTLGAELVEVIPHGRPEDKSALGYTMLVRYPPVGTEELSGPVSHQLIQAIRIWARDVRAEVTALSRPGGLASYLYRSA</sequence>
<dbReference type="SUPFAM" id="SSF56801">
    <property type="entry name" value="Acetyl-CoA synthetase-like"/>
    <property type="match status" value="1"/>
</dbReference>
<evidence type="ECO:0000256" key="1">
    <source>
        <dbReference type="ARBA" id="ARBA00006432"/>
    </source>
</evidence>
<dbReference type="STRING" id="1798496.A3C94_00920"/>
<dbReference type="Proteomes" id="UP000177232">
    <property type="component" value="Unassembled WGS sequence"/>
</dbReference>
<proteinExistence type="inferred from homology"/>
<dbReference type="EMBL" id="MFLJ01000016">
    <property type="protein sequence ID" value="OGG64627.1"/>
    <property type="molecule type" value="Genomic_DNA"/>
</dbReference>
<protein>
    <recommendedName>
        <fullName evidence="3">AMP-dependent synthetase/ligase domain-containing protein</fullName>
    </recommendedName>
</protein>
<dbReference type="GO" id="GO:0006631">
    <property type="term" value="P:fatty acid metabolic process"/>
    <property type="evidence" value="ECO:0007669"/>
    <property type="project" value="TreeGrafter"/>
</dbReference>
<name>A0A1F6DTH0_9BACT</name>
<feature type="domain" description="AMP-dependent synthetase/ligase" evidence="3">
    <location>
        <begin position="12"/>
        <end position="349"/>
    </location>
</feature>
<comment type="similarity">
    <text evidence="1">Belongs to the ATP-dependent AMP-binding enzyme family.</text>
</comment>
<keyword evidence="2" id="KW-0436">Ligase</keyword>
<evidence type="ECO:0000313" key="4">
    <source>
        <dbReference type="EMBL" id="OGG64627.1"/>
    </source>
</evidence>
<organism evidence="4 5">
    <name type="scientific">Candidatus Kaiserbacteria bacterium RIFCSPHIGHO2_02_FULL_55_17</name>
    <dbReference type="NCBI Taxonomy" id="1798496"/>
    <lineage>
        <taxon>Bacteria</taxon>
        <taxon>Candidatus Kaiseribacteriota</taxon>
    </lineage>
</organism>
<dbReference type="Gene3D" id="3.40.630.30">
    <property type="match status" value="1"/>
</dbReference>
<accession>A0A1F6DTH0</accession>
<dbReference type="Gene3D" id="3.40.50.12780">
    <property type="entry name" value="N-terminal domain of ligase-like"/>
    <property type="match status" value="1"/>
</dbReference>
<dbReference type="PANTHER" id="PTHR43201">
    <property type="entry name" value="ACYL-COA SYNTHETASE"/>
    <property type="match status" value="1"/>
</dbReference>
<dbReference type="AlphaFoldDB" id="A0A1F6DTH0"/>
<gene>
    <name evidence="4" type="ORF">A3C94_00920</name>
</gene>
<dbReference type="InterPro" id="IPR000873">
    <property type="entry name" value="AMP-dep_synth/lig_dom"/>
</dbReference>
<dbReference type="InterPro" id="IPR045851">
    <property type="entry name" value="AMP-bd_C_sf"/>
</dbReference>
<dbReference type="Gene3D" id="3.30.300.30">
    <property type="match status" value="1"/>
</dbReference>
<dbReference type="Pfam" id="PF00501">
    <property type="entry name" value="AMP-binding"/>
    <property type="match status" value="1"/>
</dbReference>
<dbReference type="InterPro" id="IPR042099">
    <property type="entry name" value="ANL_N_sf"/>
</dbReference>
<evidence type="ECO:0000259" key="3">
    <source>
        <dbReference type="Pfam" id="PF00501"/>
    </source>
</evidence>